<feature type="signal peptide" evidence="2">
    <location>
        <begin position="1"/>
        <end position="28"/>
    </location>
</feature>
<gene>
    <name evidence="3" type="ORF">EV677_0192</name>
</gene>
<sequence length="246" mass="26172">MKTPLPFRVLSKIAALSLAAAFSLPAAAQSAGDNIVNVGWFHLYTDDSSQTLMRTFPGSAPFAGSSASVGNADTLGIAFTHFFTDNFALTADLGIPPKFHLDGGGSLAGLGEIGTAKQWSPALIAKWYFGDKTSKLRPFVGLGATRVWYSDVQLSRSLQNQVTVPFGVVGGSASAELSSSWAPVYNVGLTYNIDAKWSLGFSLAYIPLDTDAYITGRNSAGTVVSRFQTNLTLDPYVTFLSLGYKF</sequence>
<dbReference type="GO" id="GO:0055085">
    <property type="term" value="P:transmembrane transport"/>
    <property type="evidence" value="ECO:0007669"/>
    <property type="project" value="TreeGrafter"/>
</dbReference>
<dbReference type="Pfam" id="PF03922">
    <property type="entry name" value="OmpW"/>
    <property type="match status" value="1"/>
</dbReference>
<keyword evidence="2" id="KW-0732">Signal</keyword>
<dbReference type="RefSeq" id="WP_112990378.1">
    <property type="nucleotide sequence ID" value="NZ_PTLZ01000001.1"/>
</dbReference>
<dbReference type="AlphaFoldDB" id="A0A4R6GFP7"/>
<organism evidence="3 4">
    <name type="scientific">Herminiimonas fonticola</name>
    <dbReference type="NCBI Taxonomy" id="303380"/>
    <lineage>
        <taxon>Bacteria</taxon>
        <taxon>Pseudomonadati</taxon>
        <taxon>Pseudomonadota</taxon>
        <taxon>Betaproteobacteria</taxon>
        <taxon>Burkholderiales</taxon>
        <taxon>Oxalobacteraceae</taxon>
        <taxon>Herminiimonas</taxon>
    </lineage>
</organism>
<dbReference type="PANTHER" id="PTHR36920">
    <property type="match status" value="1"/>
</dbReference>
<dbReference type="PANTHER" id="PTHR36920:SF1">
    <property type="entry name" value="OUTER MEMBRANE PROTEIN W"/>
    <property type="match status" value="1"/>
</dbReference>
<accession>A0A4R6GFP7</accession>
<evidence type="ECO:0000313" key="3">
    <source>
        <dbReference type="EMBL" id="TDN93662.1"/>
    </source>
</evidence>
<dbReference type="OrthoDB" id="9807574at2"/>
<comment type="subcellular location">
    <subcellularLocation>
        <location evidence="1">Cell outer membrane</location>
    </subcellularLocation>
</comment>
<protein>
    <submittedName>
        <fullName evidence="3">Outer membrane protein</fullName>
    </submittedName>
</protein>
<keyword evidence="4" id="KW-1185">Reference proteome</keyword>
<name>A0A4R6GFP7_9BURK</name>
<evidence type="ECO:0000256" key="1">
    <source>
        <dbReference type="ARBA" id="ARBA00004442"/>
    </source>
</evidence>
<dbReference type="InterPro" id="IPR005618">
    <property type="entry name" value="OMPW"/>
</dbReference>
<dbReference type="SUPFAM" id="SSF56925">
    <property type="entry name" value="OMPA-like"/>
    <property type="match status" value="1"/>
</dbReference>
<dbReference type="GO" id="GO:0009279">
    <property type="term" value="C:cell outer membrane"/>
    <property type="evidence" value="ECO:0007669"/>
    <property type="project" value="UniProtKB-SubCell"/>
</dbReference>
<dbReference type="Gene3D" id="2.40.160.20">
    <property type="match status" value="1"/>
</dbReference>
<reference evidence="3 4" key="1">
    <citation type="submission" date="2019-03" db="EMBL/GenBank/DDBJ databases">
        <title>Genomic Encyclopedia of Type Strains, Phase IV (KMG-IV): sequencing the most valuable type-strain genomes for metagenomic binning, comparative biology and taxonomic classification.</title>
        <authorList>
            <person name="Goeker M."/>
        </authorList>
    </citation>
    <scope>NUCLEOTIDE SEQUENCE [LARGE SCALE GENOMIC DNA]</scope>
    <source>
        <strain evidence="3 4">DSM 18555</strain>
    </source>
</reference>
<feature type="chain" id="PRO_5020247601" evidence="2">
    <location>
        <begin position="29"/>
        <end position="246"/>
    </location>
</feature>
<dbReference type="InterPro" id="IPR011250">
    <property type="entry name" value="OMP/PagP_B-barrel"/>
</dbReference>
<evidence type="ECO:0000256" key="2">
    <source>
        <dbReference type="SAM" id="SignalP"/>
    </source>
</evidence>
<evidence type="ECO:0000313" key="4">
    <source>
        <dbReference type="Proteomes" id="UP000294737"/>
    </source>
</evidence>
<comment type="caution">
    <text evidence="3">The sequence shown here is derived from an EMBL/GenBank/DDBJ whole genome shotgun (WGS) entry which is preliminary data.</text>
</comment>
<proteinExistence type="predicted"/>
<dbReference type="Proteomes" id="UP000294737">
    <property type="component" value="Unassembled WGS sequence"/>
</dbReference>
<dbReference type="EMBL" id="SNWF01000004">
    <property type="protein sequence ID" value="TDN93662.1"/>
    <property type="molecule type" value="Genomic_DNA"/>
</dbReference>